<proteinExistence type="predicted"/>
<sequence>MVTANNRLKFHLCKRLGGKKRWRGEGEYGQSIVAEDNGLYHGLGSCTLKARRLLEKRDICHKITSDPKGVKRIKRQDEHKQYPTMDRIKIWVGAMEVSYLGFSGTGNDILKQWKMEPQDHFHPFIIQFNNHQRKRGGRTAGCLSFNTQHLRSPSSQTQNE</sequence>
<evidence type="ECO:0000313" key="1">
    <source>
        <dbReference type="EMBL" id="KAH0551897.1"/>
    </source>
</evidence>
<evidence type="ECO:0000313" key="2">
    <source>
        <dbReference type="Proteomes" id="UP000826195"/>
    </source>
</evidence>
<accession>A0AAV7IHC0</accession>
<comment type="caution">
    <text evidence="1">The sequence shown here is derived from an EMBL/GenBank/DDBJ whole genome shotgun (WGS) entry which is preliminary data.</text>
</comment>
<dbReference type="Proteomes" id="UP000826195">
    <property type="component" value="Unassembled WGS sequence"/>
</dbReference>
<organism evidence="1 2">
    <name type="scientific">Cotesia glomerata</name>
    <name type="common">Lepidopteran parasitic wasp</name>
    <name type="synonym">Apanteles glomeratus</name>
    <dbReference type="NCBI Taxonomy" id="32391"/>
    <lineage>
        <taxon>Eukaryota</taxon>
        <taxon>Metazoa</taxon>
        <taxon>Ecdysozoa</taxon>
        <taxon>Arthropoda</taxon>
        <taxon>Hexapoda</taxon>
        <taxon>Insecta</taxon>
        <taxon>Pterygota</taxon>
        <taxon>Neoptera</taxon>
        <taxon>Endopterygota</taxon>
        <taxon>Hymenoptera</taxon>
        <taxon>Apocrita</taxon>
        <taxon>Ichneumonoidea</taxon>
        <taxon>Braconidae</taxon>
        <taxon>Microgastrinae</taxon>
        <taxon>Cotesia</taxon>
    </lineage>
</organism>
<dbReference type="AlphaFoldDB" id="A0AAV7IHC0"/>
<protein>
    <submittedName>
        <fullName evidence="1">Uncharacterized protein</fullName>
    </submittedName>
</protein>
<keyword evidence="2" id="KW-1185">Reference proteome</keyword>
<reference evidence="1 2" key="1">
    <citation type="journal article" date="2021" name="J. Hered.">
        <title>A chromosome-level genome assembly of the parasitoid wasp, Cotesia glomerata (Hymenoptera: Braconidae).</title>
        <authorList>
            <person name="Pinto B.J."/>
            <person name="Weis J.J."/>
            <person name="Gamble T."/>
            <person name="Ode P.J."/>
            <person name="Paul R."/>
            <person name="Zaspel J.M."/>
        </authorList>
    </citation>
    <scope>NUCLEOTIDE SEQUENCE [LARGE SCALE GENOMIC DNA]</scope>
    <source>
        <strain evidence="1">CgM1</strain>
    </source>
</reference>
<dbReference type="EMBL" id="JAHXZJ010001492">
    <property type="protein sequence ID" value="KAH0551897.1"/>
    <property type="molecule type" value="Genomic_DNA"/>
</dbReference>
<name>A0AAV7IHC0_COTGL</name>
<gene>
    <name evidence="1" type="ORF">KQX54_002712</name>
</gene>